<accession>A0A4Z0AAC9</accession>
<evidence type="ECO:0000313" key="1">
    <source>
        <dbReference type="EMBL" id="TFY82488.1"/>
    </source>
</evidence>
<comment type="caution">
    <text evidence="1">The sequence shown here is derived from an EMBL/GenBank/DDBJ whole genome shotgun (WGS) entry which is preliminary data.</text>
</comment>
<dbReference type="Proteomes" id="UP000298061">
    <property type="component" value="Unassembled WGS sequence"/>
</dbReference>
<dbReference type="AlphaFoldDB" id="A0A4Z0AAC9"/>
<dbReference type="EMBL" id="SFCI01000104">
    <property type="protein sequence ID" value="TFY82488.1"/>
    <property type="molecule type" value="Genomic_DNA"/>
</dbReference>
<name>A0A4Z0AAC9_9AGAM</name>
<gene>
    <name evidence="1" type="ORF">EWM64_g1520</name>
</gene>
<dbReference type="OrthoDB" id="428577at2759"/>
<sequence length="438" mass="48519">MPKVKTESSSSSVAQAKLQFFTIKYQKRTILAALDLTRKHFKTLAGKEIYFETRQADIAAGQAVELTDDVWEGVIGSLTAVEAFERKEGIEVRAETNVVAWPAAAFGNAPAAPLNWPLSPPTQPERRTITLNLVSFIDGAENFSVKTKTTTSWDKIASVFCSKNRRSISNLCETEIRMTLDGSRPHGKNIGDDIDGLDGPYEVYFTRPQLGGKPVIYIWTPQPQDVSVDLSLTSHWSFSSVYPVAPITLSKLAGGTGQSLTWNVLTREDGNLQDKATGLEVNSLFWEAETNSHIDNILDSPPSSRPSSPAPGVDAFNPIKATLADHDSVLLRVSDMTPYLDASLRALGLHTEARTSFITYVLAAVLPAARSSPHMNGTGGDIAMPMQALSEEERMMTVEQWIRHEIDVQYERLRKEGETKIRLFRERAEEVRRRIEAL</sequence>
<proteinExistence type="predicted"/>
<reference evidence="1 2" key="1">
    <citation type="submission" date="2019-02" db="EMBL/GenBank/DDBJ databases">
        <title>Genome sequencing of the rare red list fungi Hericium alpestre (H. flagellum).</title>
        <authorList>
            <person name="Buettner E."/>
            <person name="Kellner H."/>
        </authorList>
    </citation>
    <scope>NUCLEOTIDE SEQUENCE [LARGE SCALE GENOMIC DNA]</scope>
    <source>
        <strain evidence="1 2">DSM 108284</strain>
    </source>
</reference>
<organism evidence="1 2">
    <name type="scientific">Hericium alpestre</name>
    <dbReference type="NCBI Taxonomy" id="135208"/>
    <lineage>
        <taxon>Eukaryota</taxon>
        <taxon>Fungi</taxon>
        <taxon>Dikarya</taxon>
        <taxon>Basidiomycota</taxon>
        <taxon>Agaricomycotina</taxon>
        <taxon>Agaricomycetes</taxon>
        <taxon>Russulales</taxon>
        <taxon>Hericiaceae</taxon>
        <taxon>Hericium</taxon>
    </lineage>
</organism>
<keyword evidence="2" id="KW-1185">Reference proteome</keyword>
<evidence type="ECO:0000313" key="2">
    <source>
        <dbReference type="Proteomes" id="UP000298061"/>
    </source>
</evidence>
<protein>
    <submittedName>
        <fullName evidence="1">Uncharacterized protein</fullName>
    </submittedName>
</protein>